<keyword evidence="5" id="KW-0808">Transferase</keyword>
<evidence type="ECO:0000256" key="7">
    <source>
        <dbReference type="SAM" id="MobiDB-lite"/>
    </source>
</evidence>
<dbReference type="InterPro" id="IPR043502">
    <property type="entry name" value="DNA/RNA_pol_sf"/>
</dbReference>
<dbReference type="PROSITE" id="PS50173">
    <property type="entry name" value="UMUC"/>
    <property type="match status" value="1"/>
</dbReference>
<dbReference type="SUPFAM" id="SSF56672">
    <property type="entry name" value="DNA/RNA polymerases"/>
    <property type="match status" value="1"/>
</dbReference>
<proteinExistence type="inferred from homology"/>
<keyword evidence="2" id="KW-0515">Mutator protein</keyword>
<keyword evidence="3" id="KW-0548">Nucleotidyltransferase</keyword>
<keyword evidence="6" id="KW-0175">Coiled coil</keyword>
<feature type="domain" description="UmuC" evidence="8">
    <location>
        <begin position="8"/>
        <end position="236"/>
    </location>
</feature>
<gene>
    <name evidence="9" type="ORF">HMPREF3293_01120</name>
</gene>
<accession>A0A136Q5R4</accession>
<dbReference type="Proteomes" id="UP000070366">
    <property type="component" value="Unassembled WGS sequence"/>
</dbReference>
<protein>
    <submittedName>
        <fullName evidence="9">ImpB/MucB/SamB family protein</fullName>
    </submittedName>
</protein>
<dbReference type="GO" id="GO:0003684">
    <property type="term" value="F:damaged DNA binding"/>
    <property type="evidence" value="ECO:0007669"/>
    <property type="project" value="InterPro"/>
</dbReference>
<dbReference type="InterPro" id="IPR017961">
    <property type="entry name" value="DNA_pol_Y-fam_little_finger"/>
</dbReference>
<dbReference type="GO" id="GO:0006281">
    <property type="term" value="P:DNA repair"/>
    <property type="evidence" value="ECO:0007669"/>
    <property type="project" value="InterPro"/>
</dbReference>
<dbReference type="EMBL" id="LSZW01000052">
    <property type="protein sequence ID" value="KXK66025.1"/>
    <property type="molecule type" value="Genomic_DNA"/>
</dbReference>
<dbReference type="InterPro" id="IPR043128">
    <property type="entry name" value="Rev_trsase/Diguanyl_cyclase"/>
</dbReference>
<evidence type="ECO:0000256" key="3">
    <source>
        <dbReference type="ARBA" id="ARBA00022695"/>
    </source>
</evidence>
<dbReference type="PANTHER" id="PTHR11076">
    <property type="entry name" value="DNA REPAIR POLYMERASE UMUC / TRANSFERASE FAMILY MEMBER"/>
    <property type="match status" value="1"/>
</dbReference>
<dbReference type="AlphaFoldDB" id="A0A136Q5R4"/>
<dbReference type="Pfam" id="PF00817">
    <property type="entry name" value="IMS"/>
    <property type="match status" value="1"/>
</dbReference>
<comment type="caution">
    <text evidence="9">The sequence shown here is derived from an EMBL/GenBank/DDBJ whole genome shotgun (WGS) entry which is preliminary data.</text>
</comment>
<dbReference type="GO" id="GO:0005829">
    <property type="term" value="C:cytosol"/>
    <property type="evidence" value="ECO:0007669"/>
    <property type="project" value="TreeGrafter"/>
</dbReference>
<evidence type="ECO:0000313" key="9">
    <source>
        <dbReference type="EMBL" id="KXK66025.1"/>
    </source>
</evidence>
<evidence type="ECO:0000256" key="1">
    <source>
        <dbReference type="ARBA" id="ARBA00010945"/>
    </source>
</evidence>
<dbReference type="PATRIC" id="fig|626937.4.peg.1105"/>
<evidence type="ECO:0000256" key="2">
    <source>
        <dbReference type="ARBA" id="ARBA00022457"/>
    </source>
</evidence>
<evidence type="ECO:0000259" key="8">
    <source>
        <dbReference type="PROSITE" id="PS50173"/>
    </source>
</evidence>
<comment type="similarity">
    <text evidence="1">Belongs to the DNA polymerase type-Y family.</text>
</comment>
<dbReference type="GO" id="GO:0042276">
    <property type="term" value="P:error-prone translesion synthesis"/>
    <property type="evidence" value="ECO:0007669"/>
    <property type="project" value="TreeGrafter"/>
</dbReference>
<dbReference type="GO" id="GO:0009432">
    <property type="term" value="P:SOS response"/>
    <property type="evidence" value="ECO:0007669"/>
    <property type="project" value="TreeGrafter"/>
</dbReference>
<evidence type="ECO:0000313" key="10">
    <source>
        <dbReference type="Proteomes" id="UP000070366"/>
    </source>
</evidence>
<organism evidence="9 10">
    <name type="scientific">Christensenella minuta</name>
    <dbReference type="NCBI Taxonomy" id="626937"/>
    <lineage>
        <taxon>Bacteria</taxon>
        <taxon>Bacillati</taxon>
        <taxon>Bacillota</taxon>
        <taxon>Clostridia</taxon>
        <taxon>Christensenellales</taxon>
        <taxon>Christensenellaceae</taxon>
        <taxon>Christensenella</taxon>
    </lineage>
</organism>
<name>A0A136Q5R4_9FIRM</name>
<evidence type="ECO:0000256" key="6">
    <source>
        <dbReference type="SAM" id="Coils"/>
    </source>
</evidence>
<dbReference type="Gene3D" id="3.30.70.270">
    <property type="match status" value="1"/>
</dbReference>
<dbReference type="GO" id="GO:0003887">
    <property type="term" value="F:DNA-directed DNA polymerase activity"/>
    <property type="evidence" value="ECO:0007669"/>
    <property type="project" value="UniProtKB-KW"/>
</dbReference>
<feature type="coiled-coil region" evidence="6">
    <location>
        <begin position="446"/>
        <end position="473"/>
    </location>
</feature>
<dbReference type="InterPro" id="IPR050116">
    <property type="entry name" value="DNA_polymerase-Y"/>
</dbReference>
<dbReference type="Pfam" id="PF11799">
    <property type="entry name" value="IMS_C"/>
    <property type="match status" value="1"/>
</dbReference>
<sequence length="509" mass="58378">MMAKQKTYIAIDLKSFYASVECKERNRDPLTTNLVVADKSRTEKTICLAVSPSLKSYGIPGRPRLFEVVQKVKEANNNRRWKAPNRTFTGSSDDSTELNANPALEIDYIVAPPRMAYYLEYSTKIYSVYLKYIAPEDIFPYSIDEVFIDATNYLNTYQMTARELAMTMIQDVLKTTGITATAGIGTNMYLCKIAMDIVAKHIEPDKDGVRIAELDEMSYRRKLWSHRPITDFWRVGNGYAKKLEEHGLYTMGDIARCSIGKPNELYNEELLYKLFGINAELLIDHAWGYEPCTMEQVKAYKPETNSVCSGQVLHCPYDYEKAKLIVKEMTDQMVLDLVDKGLVTDQLVLTIGYDIENLSNPNLKYQYKGEVTIDRYGRKVPKHAHGTANLEKKTSSTRLITNAVMDLYDRIVDEHLLVRRITITANKLVDEKSVKQEDEYQQLDLFTDYEAQRKKQAEEEEKLERERRMQEAMLSIKKKFGKNAVLKGMNLEEGATAKDRNEQIGGHKA</sequence>
<keyword evidence="4" id="KW-0227">DNA damage</keyword>
<feature type="region of interest" description="Disordered" evidence="7">
    <location>
        <begin position="490"/>
        <end position="509"/>
    </location>
</feature>
<dbReference type="STRING" id="626937.HMPREF3293_01120"/>
<keyword evidence="10" id="KW-1185">Reference proteome</keyword>
<dbReference type="Gene3D" id="1.10.150.20">
    <property type="entry name" value="5' to 3' exonuclease, C-terminal subdomain"/>
    <property type="match status" value="1"/>
</dbReference>
<evidence type="ECO:0000256" key="4">
    <source>
        <dbReference type="ARBA" id="ARBA00022763"/>
    </source>
</evidence>
<reference evidence="9 10" key="1">
    <citation type="submission" date="2016-02" db="EMBL/GenBank/DDBJ databases">
        <authorList>
            <person name="Wen L."/>
            <person name="He K."/>
            <person name="Yang H."/>
        </authorList>
    </citation>
    <scope>NUCLEOTIDE SEQUENCE [LARGE SCALE GENOMIC DNA]</scope>
    <source>
        <strain evidence="9 10">DSM 22607</strain>
    </source>
</reference>
<dbReference type="PANTHER" id="PTHR11076:SF35">
    <property type="entry name" value="DNA REPAIR PROTEIN HOMOLOG YOBH"/>
    <property type="match status" value="1"/>
</dbReference>
<evidence type="ECO:0000256" key="5">
    <source>
        <dbReference type="ARBA" id="ARBA00022932"/>
    </source>
</evidence>
<dbReference type="InterPro" id="IPR001126">
    <property type="entry name" value="UmuC"/>
</dbReference>
<keyword evidence="5" id="KW-0239">DNA-directed DNA polymerase</keyword>